<comment type="caution">
    <text evidence="3">The sequence shown here is derived from an EMBL/GenBank/DDBJ whole genome shotgun (WGS) entry which is preliminary data.</text>
</comment>
<dbReference type="Proteomes" id="UP001055149">
    <property type="component" value="Unassembled WGS sequence"/>
</dbReference>
<dbReference type="PIRSF" id="PIRSF031653">
    <property type="entry name" value="UCP031653"/>
    <property type="match status" value="1"/>
</dbReference>
<keyword evidence="1 2" id="KW-0963">Cytoplasm</keyword>
<dbReference type="Pfam" id="PF09902">
    <property type="entry name" value="DUF2129"/>
    <property type="match status" value="1"/>
</dbReference>
<dbReference type="RefSeq" id="WP_244053744.1">
    <property type="nucleotide sequence ID" value="NZ_BQXH01000001.1"/>
</dbReference>
<organism evidence="3 4">
    <name type="scientific">Ligilactobacillus pabuli</name>
    <dbReference type="NCBI Taxonomy" id="2886039"/>
    <lineage>
        <taxon>Bacteria</taxon>
        <taxon>Bacillati</taxon>
        <taxon>Bacillota</taxon>
        <taxon>Bacilli</taxon>
        <taxon>Lactobacillales</taxon>
        <taxon>Lactobacillaceae</taxon>
        <taxon>Ligilactobacillus</taxon>
    </lineage>
</organism>
<name>A0ABQ5JGS0_9LACO</name>
<sequence>MPFEIKQRQGIIVYLYHLKQSKILRKYGTIQYVSRKMKYVILYVDQDQLEETIQKVAKLKFVKTVMKSPQPEIKRDFQNGSIYKLTDEDQDKNN</sequence>
<proteinExistence type="inferred from homology"/>
<evidence type="ECO:0000256" key="1">
    <source>
        <dbReference type="ARBA" id="ARBA00022490"/>
    </source>
</evidence>
<comment type="subcellular location">
    <subcellularLocation>
        <location evidence="2">Cytoplasm</location>
    </subcellularLocation>
</comment>
<gene>
    <name evidence="3" type="ORF">LPAF129_00090</name>
</gene>
<reference evidence="3" key="1">
    <citation type="journal article" date="2022" name="Int. J. Syst. Evol. Microbiol.">
        <title>A novel species of lactic acid bacteria, Ligilactobacillus pabuli sp. nov., isolated from alfalfa silage.</title>
        <authorList>
            <person name="Tohno M."/>
            <person name="Tanizawa Y."/>
            <person name="Sawada H."/>
            <person name="Sakamoto M."/>
            <person name="Ohkuma M."/>
            <person name="Kobayashi H."/>
        </authorList>
    </citation>
    <scope>NUCLEOTIDE SEQUENCE</scope>
    <source>
        <strain evidence="3">AF129</strain>
    </source>
</reference>
<dbReference type="EMBL" id="BQXH01000001">
    <property type="protein sequence ID" value="GKS80324.1"/>
    <property type="molecule type" value="Genomic_DNA"/>
</dbReference>
<dbReference type="HAMAP" id="MF_01126">
    <property type="entry name" value="UPF0298"/>
    <property type="match status" value="1"/>
</dbReference>
<evidence type="ECO:0000256" key="2">
    <source>
        <dbReference type="HAMAP-Rule" id="MF_01126"/>
    </source>
</evidence>
<keyword evidence="4" id="KW-1185">Reference proteome</keyword>
<protein>
    <recommendedName>
        <fullName evidence="2">UPF0298 protein LPAF129_00090</fullName>
    </recommendedName>
</protein>
<accession>A0ABQ5JGS0</accession>
<evidence type="ECO:0000313" key="4">
    <source>
        <dbReference type="Proteomes" id="UP001055149"/>
    </source>
</evidence>
<comment type="similarity">
    <text evidence="2">Belongs to the UPF0298 family.</text>
</comment>
<evidence type="ECO:0000313" key="3">
    <source>
        <dbReference type="EMBL" id="GKS80324.1"/>
    </source>
</evidence>
<dbReference type="InterPro" id="IPR016979">
    <property type="entry name" value="DUF2129"/>
</dbReference>